<dbReference type="Proteomes" id="UP001141629">
    <property type="component" value="Unassembled WGS sequence"/>
</dbReference>
<proteinExistence type="predicted"/>
<comment type="caution">
    <text evidence="5">The sequence shown here is derived from an EMBL/GenBank/DDBJ whole genome shotgun (WGS) entry which is preliminary data.</text>
</comment>
<keyword evidence="3" id="KW-0804">Transcription</keyword>
<accession>A0A9X3C3T0</accession>
<reference evidence="5" key="2">
    <citation type="journal article" date="2022" name="BMC Genomics">
        <title>Comparative genome analysis of mycobacteria focusing on tRNA and non-coding RNA.</title>
        <authorList>
            <person name="Behra P.R.K."/>
            <person name="Pettersson B.M.F."/>
            <person name="Ramesh M."/>
            <person name="Das S."/>
            <person name="Dasgupta S."/>
            <person name="Kirsebom L.A."/>
        </authorList>
    </citation>
    <scope>NUCLEOTIDE SEQUENCE</scope>
    <source>
        <strain evidence="5">DSM 44838</strain>
    </source>
</reference>
<dbReference type="InterPro" id="IPR036388">
    <property type="entry name" value="WH-like_DNA-bd_sf"/>
</dbReference>
<dbReference type="SUPFAM" id="SSF46785">
    <property type="entry name" value="Winged helix' DNA-binding domain"/>
    <property type="match status" value="1"/>
</dbReference>
<dbReference type="PANTHER" id="PTHR33204:SF18">
    <property type="entry name" value="TRANSCRIPTIONAL REGULATORY PROTEIN"/>
    <property type="match status" value="1"/>
</dbReference>
<evidence type="ECO:0000259" key="4">
    <source>
        <dbReference type="PROSITE" id="PS51118"/>
    </source>
</evidence>
<evidence type="ECO:0000313" key="5">
    <source>
        <dbReference type="EMBL" id="MCV7423516.1"/>
    </source>
</evidence>
<dbReference type="PROSITE" id="PS51118">
    <property type="entry name" value="HTH_HXLR"/>
    <property type="match status" value="1"/>
</dbReference>
<sequence length="150" mass="17011">MPFRSLDDVQCSIERALRVVGERWSLLVLREARGGATRFDQFKDALGVSSDILAARLSTLVEYGVLERRPYREPGRRERHEYHLTQAGHDLQLVLGALGQWGDDHLPRVQGPSIERRSPAGELVRLHYLDESGREVAPADVESHRTAAYR</sequence>
<dbReference type="InterPro" id="IPR036390">
    <property type="entry name" value="WH_DNA-bd_sf"/>
</dbReference>
<protein>
    <submittedName>
        <fullName evidence="5">Helix-turn-helix transcriptional regulator</fullName>
    </submittedName>
</protein>
<dbReference type="GO" id="GO:0003677">
    <property type="term" value="F:DNA binding"/>
    <property type="evidence" value="ECO:0007669"/>
    <property type="project" value="UniProtKB-KW"/>
</dbReference>
<keyword evidence="2" id="KW-0238">DNA-binding</keyword>
<dbReference type="InterPro" id="IPR002577">
    <property type="entry name" value="HTH_HxlR"/>
</dbReference>
<dbReference type="Gene3D" id="1.10.10.10">
    <property type="entry name" value="Winged helix-like DNA-binding domain superfamily/Winged helix DNA-binding domain"/>
    <property type="match status" value="1"/>
</dbReference>
<evidence type="ECO:0000256" key="3">
    <source>
        <dbReference type="ARBA" id="ARBA00023163"/>
    </source>
</evidence>
<evidence type="ECO:0000256" key="1">
    <source>
        <dbReference type="ARBA" id="ARBA00023015"/>
    </source>
</evidence>
<keyword evidence="1" id="KW-0805">Transcription regulation</keyword>
<evidence type="ECO:0000256" key="2">
    <source>
        <dbReference type="ARBA" id="ARBA00023125"/>
    </source>
</evidence>
<dbReference type="AlphaFoldDB" id="A0A9X3C3T0"/>
<reference evidence="5" key="1">
    <citation type="submission" date="2020-07" db="EMBL/GenBank/DDBJ databases">
        <authorList>
            <person name="Pettersson B.M.F."/>
            <person name="Behra P.R.K."/>
            <person name="Ramesh M."/>
            <person name="Das S."/>
            <person name="Dasgupta S."/>
            <person name="Kirsebom L.A."/>
        </authorList>
    </citation>
    <scope>NUCLEOTIDE SEQUENCE</scope>
    <source>
        <strain evidence="5">DSM 44838</strain>
    </source>
</reference>
<evidence type="ECO:0000313" key="6">
    <source>
        <dbReference type="Proteomes" id="UP001141629"/>
    </source>
</evidence>
<feature type="domain" description="HTH hxlR-type" evidence="4">
    <location>
        <begin position="11"/>
        <end position="110"/>
    </location>
</feature>
<dbReference type="PANTHER" id="PTHR33204">
    <property type="entry name" value="TRANSCRIPTIONAL REGULATOR, MARR FAMILY"/>
    <property type="match status" value="1"/>
</dbReference>
<dbReference type="EMBL" id="JACKVK010000012">
    <property type="protein sequence ID" value="MCV7423516.1"/>
    <property type="molecule type" value="Genomic_DNA"/>
</dbReference>
<name>A0A9X3C3T0_9MYCO</name>
<organism evidence="5 6">
    <name type="scientific">Mycobacterium yunnanensis</name>
    <dbReference type="NCBI Taxonomy" id="368477"/>
    <lineage>
        <taxon>Bacteria</taxon>
        <taxon>Bacillati</taxon>
        <taxon>Actinomycetota</taxon>
        <taxon>Actinomycetes</taxon>
        <taxon>Mycobacteriales</taxon>
        <taxon>Mycobacteriaceae</taxon>
        <taxon>Mycobacterium</taxon>
    </lineage>
</organism>
<dbReference type="Pfam" id="PF01638">
    <property type="entry name" value="HxlR"/>
    <property type="match status" value="1"/>
</dbReference>
<keyword evidence="6" id="KW-1185">Reference proteome</keyword>
<gene>
    <name evidence="5" type="ORF">H7K45_23450</name>
</gene>